<gene>
    <name evidence="1" type="ORF">TM448B05239_0001</name>
</gene>
<evidence type="ECO:0000313" key="1">
    <source>
        <dbReference type="EMBL" id="QJI03838.1"/>
    </source>
</evidence>
<organism evidence="1">
    <name type="scientific">viral metagenome</name>
    <dbReference type="NCBI Taxonomy" id="1070528"/>
    <lineage>
        <taxon>unclassified sequences</taxon>
        <taxon>metagenomes</taxon>
        <taxon>organismal metagenomes</taxon>
    </lineage>
</organism>
<dbReference type="EMBL" id="MT145124">
    <property type="protein sequence ID" value="QJI03838.1"/>
    <property type="molecule type" value="Genomic_DNA"/>
</dbReference>
<accession>A0A6M3Y3K6</accession>
<dbReference type="AlphaFoldDB" id="A0A6M3Y3K6"/>
<reference evidence="1" key="1">
    <citation type="submission" date="2020-03" db="EMBL/GenBank/DDBJ databases">
        <title>The deep terrestrial virosphere.</title>
        <authorList>
            <person name="Holmfeldt K."/>
            <person name="Nilsson E."/>
            <person name="Simone D."/>
            <person name="Lopez-Fernandez M."/>
            <person name="Wu X."/>
            <person name="de Brujin I."/>
            <person name="Lundin D."/>
            <person name="Andersson A."/>
            <person name="Bertilsson S."/>
            <person name="Dopson M."/>
        </authorList>
    </citation>
    <scope>NUCLEOTIDE SEQUENCE</scope>
    <source>
        <strain evidence="1">TM448B05239</strain>
    </source>
</reference>
<sequence length="108" mass="12222">MVSIGEVQTKLAEYKDLLTFEIIMVPGKGEHVKVQAKEYMYGEKGKETWIEINTVIKDLGGEWVSLGRESHWRIPVEGTPQKPTVDVVSRIDGIIDELKRLRNELGGN</sequence>
<proteinExistence type="predicted"/>
<protein>
    <submittedName>
        <fullName evidence="1">Uncharacterized protein</fullName>
    </submittedName>
</protein>
<name>A0A6M3Y3K6_9ZZZZ</name>